<gene>
    <name evidence="6" type="ORF">HPB48_006184</name>
</gene>
<dbReference type="OrthoDB" id="6506624at2759"/>
<dbReference type="GO" id="GO:0005524">
    <property type="term" value="F:ATP binding"/>
    <property type="evidence" value="ECO:0007669"/>
    <property type="project" value="UniProtKB-KW"/>
</dbReference>
<dbReference type="InterPro" id="IPR050173">
    <property type="entry name" value="ABC_transporter_C-like"/>
</dbReference>
<evidence type="ECO:0000256" key="2">
    <source>
        <dbReference type="ARBA" id="ARBA00022737"/>
    </source>
</evidence>
<organism evidence="6 7">
    <name type="scientific">Haemaphysalis longicornis</name>
    <name type="common">Bush tick</name>
    <dbReference type="NCBI Taxonomy" id="44386"/>
    <lineage>
        <taxon>Eukaryota</taxon>
        <taxon>Metazoa</taxon>
        <taxon>Ecdysozoa</taxon>
        <taxon>Arthropoda</taxon>
        <taxon>Chelicerata</taxon>
        <taxon>Arachnida</taxon>
        <taxon>Acari</taxon>
        <taxon>Parasitiformes</taxon>
        <taxon>Ixodida</taxon>
        <taxon>Ixodoidea</taxon>
        <taxon>Ixodidae</taxon>
        <taxon>Haemaphysalinae</taxon>
        <taxon>Haemaphysalis</taxon>
    </lineage>
</organism>
<reference evidence="6 7" key="1">
    <citation type="journal article" date="2020" name="Cell">
        <title>Large-Scale Comparative Analyses of Tick Genomes Elucidate Their Genetic Diversity and Vector Capacities.</title>
        <authorList>
            <consortium name="Tick Genome and Microbiome Consortium (TIGMIC)"/>
            <person name="Jia N."/>
            <person name="Wang J."/>
            <person name="Shi W."/>
            <person name="Du L."/>
            <person name="Sun Y."/>
            <person name="Zhan W."/>
            <person name="Jiang J.F."/>
            <person name="Wang Q."/>
            <person name="Zhang B."/>
            <person name="Ji P."/>
            <person name="Bell-Sakyi L."/>
            <person name="Cui X.M."/>
            <person name="Yuan T.T."/>
            <person name="Jiang B.G."/>
            <person name="Yang W.F."/>
            <person name="Lam T.T."/>
            <person name="Chang Q.C."/>
            <person name="Ding S.J."/>
            <person name="Wang X.J."/>
            <person name="Zhu J.G."/>
            <person name="Ruan X.D."/>
            <person name="Zhao L."/>
            <person name="Wei J.T."/>
            <person name="Ye R.Z."/>
            <person name="Que T.C."/>
            <person name="Du C.H."/>
            <person name="Zhou Y.H."/>
            <person name="Cheng J.X."/>
            <person name="Dai P.F."/>
            <person name="Guo W.B."/>
            <person name="Han X.H."/>
            <person name="Huang E.J."/>
            <person name="Li L.F."/>
            <person name="Wei W."/>
            <person name="Gao Y.C."/>
            <person name="Liu J.Z."/>
            <person name="Shao H.Z."/>
            <person name="Wang X."/>
            <person name="Wang C.C."/>
            <person name="Yang T.C."/>
            <person name="Huo Q.B."/>
            <person name="Li W."/>
            <person name="Chen H.Y."/>
            <person name="Chen S.E."/>
            <person name="Zhou L.G."/>
            <person name="Ni X.B."/>
            <person name="Tian J.H."/>
            <person name="Sheng Y."/>
            <person name="Liu T."/>
            <person name="Pan Y.S."/>
            <person name="Xia L.Y."/>
            <person name="Li J."/>
            <person name="Zhao F."/>
            <person name="Cao W.C."/>
        </authorList>
    </citation>
    <scope>NUCLEOTIDE SEQUENCE [LARGE SCALE GENOMIC DNA]</scope>
    <source>
        <strain evidence="6">HaeL-2018</strain>
    </source>
</reference>
<dbReference type="SUPFAM" id="SSF52540">
    <property type="entry name" value="P-loop containing nucleoside triphosphate hydrolases"/>
    <property type="match status" value="1"/>
</dbReference>
<dbReference type="GO" id="GO:0012505">
    <property type="term" value="C:endomembrane system"/>
    <property type="evidence" value="ECO:0007669"/>
    <property type="project" value="UniProtKB-SubCell"/>
</dbReference>
<accession>A0A9J6FAC6</accession>
<evidence type="ECO:0000313" key="7">
    <source>
        <dbReference type="Proteomes" id="UP000821853"/>
    </source>
</evidence>
<evidence type="ECO:0000259" key="5">
    <source>
        <dbReference type="Pfam" id="PF00005"/>
    </source>
</evidence>
<keyword evidence="2" id="KW-0677">Repeat</keyword>
<dbReference type="Pfam" id="PF00005">
    <property type="entry name" value="ABC_tran"/>
    <property type="match status" value="1"/>
</dbReference>
<dbReference type="InterPro" id="IPR003439">
    <property type="entry name" value="ABC_transporter-like_ATP-bd"/>
</dbReference>
<name>A0A9J6FAC6_HAELO</name>
<dbReference type="Proteomes" id="UP000821853">
    <property type="component" value="Chromosome 1"/>
</dbReference>
<dbReference type="Gene3D" id="3.40.50.300">
    <property type="entry name" value="P-loop containing nucleotide triphosphate hydrolases"/>
    <property type="match status" value="1"/>
</dbReference>
<evidence type="ECO:0000313" key="6">
    <source>
        <dbReference type="EMBL" id="KAH9359763.1"/>
    </source>
</evidence>
<sequence>MAHVTNGALCRPIELFLQVAIVGRTGAGKSSLVLAILRMLRASGGRILIDGVDISEVSLRRLRRSVTVIPQVIKSNNVSNQNFDILASASGCCPKRPRNIAFR</sequence>
<comment type="caution">
    <text evidence="6">The sequence shown here is derived from an EMBL/GenBank/DDBJ whole genome shotgun (WGS) entry which is preliminary data.</text>
</comment>
<dbReference type="GO" id="GO:0042626">
    <property type="term" value="F:ATPase-coupled transmembrane transporter activity"/>
    <property type="evidence" value="ECO:0007669"/>
    <property type="project" value="TreeGrafter"/>
</dbReference>
<keyword evidence="7" id="KW-1185">Reference proteome</keyword>
<feature type="domain" description="ABC transporter" evidence="5">
    <location>
        <begin position="19"/>
        <end position="74"/>
    </location>
</feature>
<comment type="subcellular location">
    <subcellularLocation>
        <location evidence="1">Endomembrane system</location>
        <topology evidence="1">Multi-pass membrane protein</topology>
    </subcellularLocation>
</comment>
<evidence type="ECO:0000256" key="3">
    <source>
        <dbReference type="ARBA" id="ARBA00022741"/>
    </source>
</evidence>
<dbReference type="GO" id="GO:0016887">
    <property type="term" value="F:ATP hydrolysis activity"/>
    <property type="evidence" value="ECO:0007669"/>
    <property type="project" value="InterPro"/>
</dbReference>
<evidence type="ECO:0000256" key="1">
    <source>
        <dbReference type="ARBA" id="ARBA00004127"/>
    </source>
</evidence>
<evidence type="ECO:0000256" key="4">
    <source>
        <dbReference type="ARBA" id="ARBA00022840"/>
    </source>
</evidence>
<dbReference type="PANTHER" id="PTHR24223:SF443">
    <property type="entry name" value="MULTIDRUG-RESISTANCE LIKE PROTEIN 1, ISOFORM I"/>
    <property type="match status" value="1"/>
</dbReference>
<dbReference type="PANTHER" id="PTHR24223">
    <property type="entry name" value="ATP-BINDING CASSETTE SUB-FAMILY C"/>
    <property type="match status" value="1"/>
</dbReference>
<keyword evidence="4" id="KW-0067">ATP-binding</keyword>
<dbReference type="InterPro" id="IPR027417">
    <property type="entry name" value="P-loop_NTPase"/>
</dbReference>
<dbReference type="AlphaFoldDB" id="A0A9J6FAC6"/>
<proteinExistence type="predicted"/>
<keyword evidence="3" id="KW-0547">Nucleotide-binding</keyword>
<dbReference type="EMBL" id="JABSTR010000001">
    <property type="protein sequence ID" value="KAH9359763.1"/>
    <property type="molecule type" value="Genomic_DNA"/>
</dbReference>
<dbReference type="VEuPathDB" id="VectorBase:HLOH_057047"/>
<dbReference type="GO" id="GO:0016020">
    <property type="term" value="C:membrane"/>
    <property type="evidence" value="ECO:0007669"/>
    <property type="project" value="TreeGrafter"/>
</dbReference>
<protein>
    <recommendedName>
        <fullName evidence="5">ABC transporter domain-containing protein</fullName>
    </recommendedName>
</protein>